<protein>
    <submittedName>
        <fullName evidence="4">Alpha-tubulin suppressor-like RCC1 family protein</fullName>
    </submittedName>
</protein>
<evidence type="ECO:0000313" key="4">
    <source>
        <dbReference type="EMBL" id="MET4580060.1"/>
    </source>
</evidence>
<dbReference type="EMBL" id="JBEPSH010000013">
    <property type="protein sequence ID" value="MET4580060.1"/>
    <property type="molecule type" value="Genomic_DNA"/>
</dbReference>
<proteinExistence type="predicted"/>
<keyword evidence="2" id="KW-0677">Repeat</keyword>
<dbReference type="Gene3D" id="2.130.10.30">
    <property type="entry name" value="Regulator of chromosome condensation 1/beta-lactamase-inhibitor protein II"/>
    <property type="match status" value="2"/>
</dbReference>
<comment type="caution">
    <text evidence="4">The sequence shown here is derived from an EMBL/GenBank/DDBJ whole genome shotgun (WGS) entry which is preliminary data.</text>
</comment>
<accession>A0ABV2QG96</accession>
<gene>
    <name evidence="4" type="ORF">ABIE13_005198</name>
</gene>
<dbReference type="Pfam" id="PF25390">
    <property type="entry name" value="WD40_RLD"/>
    <property type="match status" value="1"/>
</dbReference>
<dbReference type="Pfam" id="PF13540">
    <property type="entry name" value="RCC1_2"/>
    <property type="match status" value="1"/>
</dbReference>
<feature type="domain" description="RCC1-like" evidence="3">
    <location>
        <begin position="74"/>
        <end position="356"/>
    </location>
</feature>
<keyword evidence="1" id="KW-0344">Guanine-nucleotide releasing factor</keyword>
<evidence type="ECO:0000256" key="2">
    <source>
        <dbReference type="ARBA" id="ARBA00022737"/>
    </source>
</evidence>
<dbReference type="InterPro" id="IPR000408">
    <property type="entry name" value="Reg_chr_condens"/>
</dbReference>
<keyword evidence="5" id="KW-1185">Reference proteome</keyword>
<dbReference type="SUPFAM" id="SSF50985">
    <property type="entry name" value="RCC1/BLIP-II"/>
    <property type="match status" value="1"/>
</dbReference>
<reference evidence="4 5" key="1">
    <citation type="submission" date="2024-06" db="EMBL/GenBank/DDBJ databases">
        <title>Sorghum-associated microbial communities from plants grown in Nebraska, USA.</title>
        <authorList>
            <person name="Schachtman D."/>
        </authorList>
    </citation>
    <scope>NUCLEOTIDE SEQUENCE [LARGE SCALE GENOMIC DNA]</scope>
    <source>
        <strain evidence="4 5">2709</strain>
    </source>
</reference>
<organism evidence="4 5">
    <name type="scientific">Ottowia thiooxydans</name>
    <dbReference type="NCBI Taxonomy" id="219182"/>
    <lineage>
        <taxon>Bacteria</taxon>
        <taxon>Pseudomonadati</taxon>
        <taxon>Pseudomonadota</taxon>
        <taxon>Betaproteobacteria</taxon>
        <taxon>Burkholderiales</taxon>
        <taxon>Comamonadaceae</taxon>
        <taxon>Ottowia</taxon>
    </lineage>
</organism>
<sequence>MATKIEQVSAGRDRSIALDSNGQAWGWGSVKVLGAKLPPGYPGDLCLSNPTEIGHNRYAQPVPQRLNPPSLPFALVADGHADTIAVRAEGPVLSCRPVVSPENGIQRAPIAGVPASPTQVVQTESATIAVYADGTVWSWGMRVQGQLGRVSDGLVAQPARIQALPPIALLAAGHSHVMALDRKGHVWTWGANAAGQLGQGDLLEKSLPRKLDIPARITRIAAGDTHSLAVDEAARLWAWGSNHYGQAGDVSARHLTRPTRVGTRFPVAQIDGGMFYTVATSVHGDVFAWGWNGLGQLGAEAPSASARPVRLAGLRRVTQLSAGVGHVLALSDQGVHAWGNNRCSACGDFPSIQVQPRPHLLAFA</sequence>
<evidence type="ECO:0000313" key="5">
    <source>
        <dbReference type="Proteomes" id="UP001549320"/>
    </source>
</evidence>
<dbReference type="InterPro" id="IPR051553">
    <property type="entry name" value="Ran_GTPase-activating"/>
</dbReference>
<dbReference type="InterPro" id="IPR058923">
    <property type="entry name" value="RCC1-like_dom"/>
</dbReference>
<dbReference type="InterPro" id="IPR009091">
    <property type="entry name" value="RCC1/BLIP-II"/>
</dbReference>
<dbReference type="PANTHER" id="PTHR45982:SF1">
    <property type="entry name" value="REGULATOR OF CHROMOSOME CONDENSATION"/>
    <property type="match status" value="1"/>
</dbReference>
<evidence type="ECO:0000259" key="3">
    <source>
        <dbReference type="Pfam" id="PF25390"/>
    </source>
</evidence>
<name>A0ABV2QG96_9BURK</name>
<dbReference type="Proteomes" id="UP001549320">
    <property type="component" value="Unassembled WGS sequence"/>
</dbReference>
<evidence type="ECO:0000256" key="1">
    <source>
        <dbReference type="ARBA" id="ARBA00022658"/>
    </source>
</evidence>
<dbReference type="PRINTS" id="PR00633">
    <property type="entry name" value="RCCNDNSATION"/>
</dbReference>
<dbReference type="PROSITE" id="PS50012">
    <property type="entry name" value="RCC1_3"/>
    <property type="match status" value="4"/>
</dbReference>
<dbReference type="RefSeq" id="WP_354448689.1">
    <property type="nucleotide sequence ID" value="NZ_JBEPSH010000013.1"/>
</dbReference>
<dbReference type="PANTHER" id="PTHR45982">
    <property type="entry name" value="REGULATOR OF CHROMOSOME CONDENSATION"/>
    <property type="match status" value="1"/>
</dbReference>